<keyword evidence="2" id="KW-0489">Methyltransferase</keyword>
<name>A0A1Q8ZN95_9HYPH</name>
<evidence type="ECO:0000259" key="1">
    <source>
        <dbReference type="Pfam" id="PF13649"/>
    </source>
</evidence>
<sequence length="194" mass="21372">MNNKTLDFYAENAVKYVSHGTVNPRLDSFLQHLPAGGTILELGTGSGVDAKAMLEAGFCVDATDGSRELADEAEKWIGQPVRQMLFTELDADQAYDGIYASASLLHASRVDLPDIISRIHRALKIGGCVWASFKGGQREGLDGLGRYYNYLSESELKQLWSSSGQWASLTHETWLGSGYDQLPTEWHAIMATRQ</sequence>
<proteinExistence type="predicted"/>
<protein>
    <submittedName>
        <fullName evidence="2">Methyltransferase</fullName>
    </submittedName>
</protein>
<reference evidence="2 3" key="1">
    <citation type="submission" date="2016-09" db="EMBL/GenBank/DDBJ databases">
        <title>Rhizobium oryziradicis sp. nov., isolated from the root of rice.</title>
        <authorList>
            <person name="Zhao J."/>
            <person name="Zhang X."/>
        </authorList>
    </citation>
    <scope>NUCLEOTIDE SEQUENCE [LARGE SCALE GENOMIC DNA]</scope>
    <source>
        <strain evidence="2 3">N19</strain>
    </source>
</reference>
<dbReference type="SUPFAM" id="SSF53335">
    <property type="entry name" value="S-adenosyl-L-methionine-dependent methyltransferases"/>
    <property type="match status" value="1"/>
</dbReference>
<keyword evidence="3" id="KW-1185">Reference proteome</keyword>
<keyword evidence="2" id="KW-0808">Transferase</keyword>
<dbReference type="Proteomes" id="UP000186894">
    <property type="component" value="Unassembled WGS sequence"/>
</dbReference>
<dbReference type="InterPro" id="IPR029063">
    <property type="entry name" value="SAM-dependent_MTases_sf"/>
</dbReference>
<dbReference type="RefSeq" id="WP_075640682.1">
    <property type="nucleotide sequence ID" value="NZ_MKIM01000028.1"/>
</dbReference>
<dbReference type="CDD" id="cd02440">
    <property type="entry name" value="AdoMet_MTases"/>
    <property type="match status" value="1"/>
</dbReference>
<evidence type="ECO:0000313" key="3">
    <source>
        <dbReference type="Proteomes" id="UP000186894"/>
    </source>
</evidence>
<gene>
    <name evidence="2" type="ORF">BJF95_20975</name>
</gene>
<feature type="domain" description="Methyltransferase" evidence="1">
    <location>
        <begin position="39"/>
        <end position="127"/>
    </location>
</feature>
<dbReference type="GO" id="GO:0032259">
    <property type="term" value="P:methylation"/>
    <property type="evidence" value="ECO:0007669"/>
    <property type="project" value="UniProtKB-KW"/>
</dbReference>
<accession>A0A1Q8ZN95</accession>
<dbReference type="InterPro" id="IPR041698">
    <property type="entry name" value="Methyltransf_25"/>
</dbReference>
<dbReference type="Gene3D" id="3.40.50.150">
    <property type="entry name" value="Vaccinia Virus protein VP39"/>
    <property type="match status" value="1"/>
</dbReference>
<dbReference type="OrthoDB" id="9804312at2"/>
<evidence type="ECO:0000313" key="2">
    <source>
        <dbReference type="EMBL" id="OLP43359.1"/>
    </source>
</evidence>
<dbReference type="AlphaFoldDB" id="A0A1Q8ZN95"/>
<dbReference type="EMBL" id="MKIM01000028">
    <property type="protein sequence ID" value="OLP43359.1"/>
    <property type="molecule type" value="Genomic_DNA"/>
</dbReference>
<comment type="caution">
    <text evidence="2">The sequence shown here is derived from an EMBL/GenBank/DDBJ whole genome shotgun (WGS) entry which is preliminary data.</text>
</comment>
<dbReference type="STRING" id="1867956.BJF95_20975"/>
<dbReference type="GO" id="GO:0008168">
    <property type="term" value="F:methyltransferase activity"/>
    <property type="evidence" value="ECO:0007669"/>
    <property type="project" value="UniProtKB-KW"/>
</dbReference>
<organism evidence="2 3">
    <name type="scientific">Rhizobium oryziradicis</name>
    <dbReference type="NCBI Taxonomy" id="1867956"/>
    <lineage>
        <taxon>Bacteria</taxon>
        <taxon>Pseudomonadati</taxon>
        <taxon>Pseudomonadota</taxon>
        <taxon>Alphaproteobacteria</taxon>
        <taxon>Hyphomicrobiales</taxon>
        <taxon>Rhizobiaceae</taxon>
        <taxon>Rhizobium/Agrobacterium group</taxon>
        <taxon>Rhizobium</taxon>
    </lineage>
</organism>
<dbReference type="Pfam" id="PF13649">
    <property type="entry name" value="Methyltransf_25"/>
    <property type="match status" value="1"/>
</dbReference>